<protein>
    <submittedName>
        <fullName evidence="2">Uncharacterized protein</fullName>
    </submittedName>
</protein>
<feature type="compositionally biased region" description="Polar residues" evidence="1">
    <location>
        <begin position="270"/>
        <end position="289"/>
    </location>
</feature>
<dbReference type="Proteomes" id="UP000266723">
    <property type="component" value="Unassembled WGS sequence"/>
</dbReference>
<feature type="compositionally biased region" description="Low complexity" evidence="1">
    <location>
        <begin position="232"/>
        <end position="241"/>
    </location>
</feature>
<organism evidence="2 3">
    <name type="scientific">Brassica cretica</name>
    <name type="common">Mustard</name>
    <dbReference type="NCBI Taxonomy" id="69181"/>
    <lineage>
        <taxon>Eukaryota</taxon>
        <taxon>Viridiplantae</taxon>
        <taxon>Streptophyta</taxon>
        <taxon>Embryophyta</taxon>
        <taxon>Tracheophyta</taxon>
        <taxon>Spermatophyta</taxon>
        <taxon>Magnoliopsida</taxon>
        <taxon>eudicotyledons</taxon>
        <taxon>Gunneridae</taxon>
        <taxon>Pentapetalae</taxon>
        <taxon>rosids</taxon>
        <taxon>malvids</taxon>
        <taxon>Brassicales</taxon>
        <taxon>Brassicaceae</taxon>
        <taxon>Brassiceae</taxon>
        <taxon>Brassica</taxon>
    </lineage>
</organism>
<dbReference type="InterPro" id="IPR021109">
    <property type="entry name" value="Peptidase_aspartic_dom_sf"/>
</dbReference>
<dbReference type="Gene3D" id="2.40.70.10">
    <property type="entry name" value="Acid Proteases"/>
    <property type="match status" value="1"/>
</dbReference>
<dbReference type="CDD" id="cd00303">
    <property type="entry name" value="retropepsin_like"/>
    <property type="match status" value="1"/>
</dbReference>
<keyword evidence="3" id="KW-1185">Reference proteome</keyword>
<sequence>MTLKKKSNPRKFAVPSLVKGIEFPCVLRDTGSSVRILPKVMADHLGLKIEPSHDSFTFVDHSTRNPGGIIRDLEVQIDNALVPADFHVLENKQNKNHSLLLGRAFMATPQTSIDYHYGDTISRQCNYSIGIWADDSLHENFVVDIKLPETRSDEYDEDYHREKNNEYHGLAMDDRGLLQTSSADWTDLEGQARAMDGCILNISKEVIADIIVMNGSSKLFNSKKRSDDPSSIDDAAPPSIDSHFKSKRSTLHPNRKRKPRWENTEEMDTIQRQLDSQAEPSPSIDSRTPPSIDDDCAARRSKLVTEKSL</sequence>
<evidence type="ECO:0000313" key="2">
    <source>
        <dbReference type="EMBL" id="KAF3546950.1"/>
    </source>
</evidence>
<feature type="compositionally biased region" description="Basic residues" evidence="1">
    <location>
        <begin position="245"/>
        <end position="259"/>
    </location>
</feature>
<dbReference type="EMBL" id="QGKV02000832">
    <property type="protein sequence ID" value="KAF3546950.1"/>
    <property type="molecule type" value="Genomic_DNA"/>
</dbReference>
<evidence type="ECO:0000313" key="3">
    <source>
        <dbReference type="Proteomes" id="UP000266723"/>
    </source>
</evidence>
<gene>
    <name evidence="2" type="ORF">DY000_02007566</name>
</gene>
<reference evidence="2 3" key="1">
    <citation type="journal article" date="2020" name="BMC Genomics">
        <title>Intraspecific diversification of the crop wild relative Brassica cretica Lam. using demographic model selection.</title>
        <authorList>
            <person name="Kioukis A."/>
            <person name="Michalopoulou V.A."/>
            <person name="Briers L."/>
            <person name="Pirintsos S."/>
            <person name="Studholme D.J."/>
            <person name="Pavlidis P."/>
            <person name="Sarris P.F."/>
        </authorList>
    </citation>
    <scope>NUCLEOTIDE SEQUENCE [LARGE SCALE GENOMIC DNA]</scope>
    <source>
        <strain evidence="3">cv. PFS-1207/04</strain>
    </source>
</reference>
<dbReference type="PANTHER" id="PTHR33067:SF31">
    <property type="entry name" value="RNA-DIRECTED DNA POLYMERASE"/>
    <property type="match status" value="1"/>
</dbReference>
<comment type="caution">
    <text evidence="2">The sequence shown here is derived from an EMBL/GenBank/DDBJ whole genome shotgun (WGS) entry which is preliminary data.</text>
</comment>
<dbReference type="PANTHER" id="PTHR33067">
    <property type="entry name" value="RNA-DIRECTED DNA POLYMERASE-RELATED"/>
    <property type="match status" value="1"/>
</dbReference>
<evidence type="ECO:0000256" key="1">
    <source>
        <dbReference type="SAM" id="MobiDB-lite"/>
    </source>
</evidence>
<accession>A0ABQ7C4R6</accession>
<proteinExistence type="predicted"/>
<name>A0ABQ7C4R6_BRACR</name>
<feature type="region of interest" description="Disordered" evidence="1">
    <location>
        <begin position="219"/>
        <end position="309"/>
    </location>
</feature>